<dbReference type="PANTHER" id="PTHR43283:SF11">
    <property type="entry name" value="BETA-LACTAMASE-RELATED DOMAIN-CONTAINING PROTEIN"/>
    <property type="match status" value="1"/>
</dbReference>
<keyword evidence="1 3" id="KW-0378">Hydrolase</keyword>
<sequence length="373" mass="39819">MTVDELTALVLADLATACEPPAPAHPWCAGAVVLAGVGEDIVLHEAAGHALRYAAWDERAEEPVELPPHRWLPARRDTVFDLASVTKLFTAIVAVQQTERGVIDLDTEVAYYLPEFGAAGKQDVTVRQLLTHTSGLPAELPFHASPEGPQRLRLLWEQRPLTPPGEVFRYSDPNLITLGLLLERVTGTRLDRLVADGVTGPLGMTSTRFNPPAGWRHRIAATEDQRRPWGRLDRGLVHGEVHDENAHALGGIAGHAGLFADAADLGRLCRALLSGGAGVLRPQSVALMTADHGTPGHPRGLGFDLDQPSFMGALAGPRTVGHTGFTGTGVVLDHDSGAWVVLLANSVHPVRTRRSGHGPRPSVATHVARYAAG</sequence>
<reference evidence="3" key="1">
    <citation type="submission" date="2023-05" db="EMBL/GenBank/DDBJ databases">
        <title>Streptantibioticus silvisoli sp. nov., acidotolerant actinomycetes 1 from pine litter.</title>
        <authorList>
            <person name="Swiecimska M."/>
            <person name="Golinska P."/>
            <person name="Sangal V."/>
            <person name="Wachnowicz B."/>
            <person name="Goodfellow M."/>
        </authorList>
    </citation>
    <scope>NUCLEOTIDE SEQUENCE</scope>
    <source>
        <strain evidence="3">SL13</strain>
    </source>
</reference>
<dbReference type="GO" id="GO:0016787">
    <property type="term" value="F:hydrolase activity"/>
    <property type="evidence" value="ECO:0007669"/>
    <property type="project" value="UniProtKB-KW"/>
</dbReference>
<dbReference type="SUPFAM" id="SSF56601">
    <property type="entry name" value="beta-lactamase/transpeptidase-like"/>
    <property type="match status" value="1"/>
</dbReference>
<accession>A0AA90GUJ4</accession>
<dbReference type="EMBL" id="JABXJJ020000002">
    <property type="protein sequence ID" value="MDI5968199.1"/>
    <property type="molecule type" value="Genomic_DNA"/>
</dbReference>
<organism evidence="3">
    <name type="scientific">Streptantibioticus silvisoli</name>
    <dbReference type="NCBI Taxonomy" id="2705255"/>
    <lineage>
        <taxon>Bacteria</taxon>
        <taxon>Bacillati</taxon>
        <taxon>Actinomycetota</taxon>
        <taxon>Actinomycetes</taxon>
        <taxon>Kitasatosporales</taxon>
        <taxon>Streptomycetaceae</taxon>
        <taxon>Streptantibioticus</taxon>
    </lineage>
</organism>
<dbReference type="InterPro" id="IPR050789">
    <property type="entry name" value="Diverse_Enzym_Activities"/>
</dbReference>
<dbReference type="EC" id="3.1.1.103" evidence="3"/>
<name>A0AA90GUJ4_9ACTN</name>
<feature type="domain" description="Beta-lactamase-related" evidence="2">
    <location>
        <begin position="27"/>
        <end position="354"/>
    </location>
</feature>
<dbReference type="InterPro" id="IPR012338">
    <property type="entry name" value="Beta-lactam/transpept-like"/>
</dbReference>
<dbReference type="PANTHER" id="PTHR43283">
    <property type="entry name" value="BETA-LACTAMASE-RELATED"/>
    <property type="match status" value="1"/>
</dbReference>
<dbReference type="Gene3D" id="3.40.710.10">
    <property type="entry name" value="DD-peptidase/beta-lactamase superfamily"/>
    <property type="match status" value="1"/>
</dbReference>
<evidence type="ECO:0000259" key="2">
    <source>
        <dbReference type="Pfam" id="PF00144"/>
    </source>
</evidence>
<comment type="caution">
    <text evidence="3">The sequence shown here is derived from an EMBL/GenBank/DDBJ whole genome shotgun (WGS) entry which is preliminary data.</text>
</comment>
<proteinExistence type="predicted"/>
<evidence type="ECO:0000313" key="3">
    <source>
        <dbReference type="EMBL" id="MDI5968199.1"/>
    </source>
</evidence>
<dbReference type="Pfam" id="PF00144">
    <property type="entry name" value="Beta-lactamase"/>
    <property type="match status" value="1"/>
</dbReference>
<dbReference type="InterPro" id="IPR001466">
    <property type="entry name" value="Beta-lactam-related"/>
</dbReference>
<gene>
    <name evidence="3" type="ORF">POF50_002360</name>
</gene>
<dbReference type="AlphaFoldDB" id="A0AA90GUJ4"/>
<protein>
    <submittedName>
        <fullName evidence="3">Serine hydrolase domain-containing protein</fullName>
        <ecNumber evidence="3">3.1.1.103</ecNumber>
    </submittedName>
</protein>
<dbReference type="RefSeq" id="WP_271316123.1">
    <property type="nucleotide sequence ID" value="NZ_JABXJJ020000002.1"/>
</dbReference>
<evidence type="ECO:0000256" key="1">
    <source>
        <dbReference type="ARBA" id="ARBA00022801"/>
    </source>
</evidence>